<organism evidence="2 3">
    <name type="scientific">Fructobacillus broussonetiae</name>
    <dbReference type="NCBI Taxonomy" id="2713173"/>
    <lineage>
        <taxon>Bacteria</taxon>
        <taxon>Bacillati</taxon>
        <taxon>Bacillota</taxon>
        <taxon>Bacilli</taxon>
        <taxon>Lactobacillales</taxon>
        <taxon>Lactobacillaceae</taxon>
        <taxon>Fructobacillus</taxon>
    </lineage>
</organism>
<sequence>MKVLAIDTSNQPLLVALAEDGQILSSVQTNKPKNHSVDLLPAVKDLLAKEGWTLQDLDQIAIAKGPGSFTGLRIGVTVGKVLADTLNKPLLAISSLQALARQVQLANWSVKKADTNLAEGTPFVHKKKDSLVLALFDARNDNVFAGAYLGNETVLEDGHYPIDEVLDLVAQVGESLIVVGDGMHFEEAIKEELSRLSPIILTEDESLPDGTGLVDLAKTTKPVEDVANLTPSYLRKTQAELNWEKNQAGKPLDKPYVFEV</sequence>
<accession>A0ABS5QZC8</accession>
<dbReference type="Proteomes" id="UP001519504">
    <property type="component" value="Unassembled WGS sequence"/>
</dbReference>
<proteinExistence type="predicted"/>
<gene>
    <name evidence="2" type="primary">tsaB</name>
    <name evidence="2" type="ORF">G6R29_02755</name>
</gene>
<evidence type="ECO:0000313" key="2">
    <source>
        <dbReference type="EMBL" id="MBS9338553.1"/>
    </source>
</evidence>
<protein>
    <submittedName>
        <fullName evidence="2">tRNA (Adenosine(37)-N6)-threonylcarbamoyltransferase complex dimerization subunit type 1 TsaB</fullName>
    </submittedName>
</protein>
<evidence type="ECO:0000313" key="3">
    <source>
        <dbReference type="Proteomes" id="UP001519504"/>
    </source>
</evidence>
<dbReference type="RefSeq" id="WP_213808838.1">
    <property type="nucleotide sequence ID" value="NZ_JAAMFK010000003.1"/>
</dbReference>
<dbReference type="Pfam" id="PF00814">
    <property type="entry name" value="TsaD"/>
    <property type="match status" value="1"/>
</dbReference>
<dbReference type="Gene3D" id="3.30.420.40">
    <property type="match status" value="2"/>
</dbReference>
<dbReference type="PANTHER" id="PTHR11735:SF11">
    <property type="entry name" value="TRNA THREONYLCARBAMOYLADENOSINE BIOSYNTHESIS PROTEIN TSAB"/>
    <property type="match status" value="1"/>
</dbReference>
<keyword evidence="3" id="KW-1185">Reference proteome</keyword>
<dbReference type="EMBL" id="JAAMFK010000003">
    <property type="protein sequence ID" value="MBS9338553.1"/>
    <property type="molecule type" value="Genomic_DNA"/>
</dbReference>
<name>A0ABS5QZC8_9LACO</name>
<dbReference type="CDD" id="cd24032">
    <property type="entry name" value="ASKHA_NBD_TsaB"/>
    <property type="match status" value="1"/>
</dbReference>
<reference evidence="2 3" key="1">
    <citation type="submission" date="2020-02" db="EMBL/GenBank/DDBJ databases">
        <title>Fructobacillus sp. isolated from paper mulberry of Taiwan.</title>
        <authorList>
            <person name="Lin S.-T."/>
        </authorList>
    </citation>
    <scope>NUCLEOTIDE SEQUENCE [LARGE SCALE GENOMIC DNA]</scope>
    <source>
        <strain evidence="2 3">M2-14</strain>
    </source>
</reference>
<dbReference type="SUPFAM" id="SSF53067">
    <property type="entry name" value="Actin-like ATPase domain"/>
    <property type="match status" value="2"/>
</dbReference>
<evidence type="ECO:0000259" key="1">
    <source>
        <dbReference type="Pfam" id="PF00814"/>
    </source>
</evidence>
<dbReference type="InterPro" id="IPR043129">
    <property type="entry name" value="ATPase_NBD"/>
</dbReference>
<dbReference type="PANTHER" id="PTHR11735">
    <property type="entry name" value="TRNA N6-ADENOSINE THREONYLCARBAMOYLTRANSFERASE"/>
    <property type="match status" value="1"/>
</dbReference>
<dbReference type="InterPro" id="IPR022496">
    <property type="entry name" value="T6A_TsaB"/>
</dbReference>
<dbReference type="NCBIfam" id="TIGR03725">
    <property type="entry name" value="T6A_YeaZ"/>
    <property type="match status" value="1"/>
</dbReference>
<comment type="caution">
    <text evidence="2">The sequence shown here is derived from an EMBL/GenBank/DDBJ whole genome shotgun (WGS) entry which is preliminary data.</text>
</comment>
<feature type="domain" description="Gcp-like" evidence="1">
    <location>
        <begin position="33"/>
        <end position="106"/>
    </location>
</feature>
<dbReference type="InterPro" id="IPR000905">
    <property type="entry name" value="Gcp-like_dom"/>
</dbReference>